<dbReference type="GO" id="GO:0043565">
    <property type="term" value="F:sequence-specific DNA binding"/>
    <property type="evidence" value="ECO:0007669"/>
    <property type="project" value="InterPro"/>
</dbReference>
<protein>
    <submittedName>
        <fullName evidence="6">AsnC family transcriptional regulator</fullName>
    </submittedName>
</protein>
<dbReference type="InterPro" id="IPR019887">
    <property type="entry name" value="Tscrpt_reg_AsnC/Lrp_C"/>
</dbReference>
<dbReference type="Gene3D" id="1.10.10.10">
    <property type="entry name" value="Winged helix-like DNA-binding domain superfamily/Winged helix DNA-binding domain"/>
    <property type="match status" value="1"/>
</dbReference>
<dbReference type="PRINTS" id="PR00033">
    <property type="entry name" value="HTHASNC"/>
</dbReference>
<evidence type="ECO:0000259" key="4">
    <source>
        <dbReference type="Pfam" id="PF01037"/>
    </source>
</evidence>
<proteinExistence type="predicted"/>
<comment type="caution">
    <text evidence="6">The sequence shown here is derived from an EMBL/GenBank/DDBJ whole genome shotgun (WGS) entry which is preliminary data.</text>
</comment>
<keyword evidence="7" id="KW-1185">Reference proteome</keyword>
<dbReference type="InterPro" id="IPR036388">
    <property type="entry name" value="WH-like_DNA-bd_sf"/>
</dbReference>
<evidence type="ECO:0000256" key="3">
    <source>
        <dbReference type="ARBA" id="ARBA00023163"/>
    </source>
</evidence>
<dbReference type="Gene3D" id="3.30.70.920">
    <property type="match status" value="1"/>
</dbReference>
<dbReference type="EMBL" id="WRPM01000015">
    <property type="protein sequence ID" value="MVT25197.1"/>
    <property type="molecule type" value="Genomic_DNA"/>
</dbReference>
<dbReference type="Pfam" id="PF01037">
    <property type="entry name" value="AsnC_trans_reg"/>
    <property type="match status" value="1"/>
</dbReference>
<name>A0A7K1UFF8_9MICC</name>
<keyword evidence="2" id="KW-0238">DNA-binding</keyword>
<keyword evidence="1" id="KW-0805">Transcription regulation</keyword>
<evidence type="ECO:0000313" key="6">
    <source>
        <dbReference type="EMBL" id="MVT25197.1"/>
    </source>
</evidence>
<dbReference type="SUPFAM" id="SSF46785">
    <property type="entry name" value="Winged helix' DNA-binding domain"/>
    <property type="match status" value="1"/>
</dbReference>
<dbReference type="OrthoDB" id="9809462at2"/>
<evidence type="ECO:0000313" key="7">
    <source>
        <dbReference type="Proteomes" id="UP000460157"/>
    </source>
</evidence>
<dbReference type="SMART" id="SM00344">
    <property type="entry name" value="HTH_ASNC"/>
    <property type="match status" value="1"/>
</dbReference>
<gene>
    <name evidence="6" type="ORF">GNZ21_02260</name>
</gene>
<accession>A0A7K1UFF8</accession>
<dbReference type="GO" id="GO:0005829">
    <property type="term" value="C:cytosol"/>
    <property type="evidence" value="ECO:0007669"/>
    <property type="project" value="TreeGrafter"/>
</dbReference>
<dbReference type="Pfam" id="PF13404">
    <property type="entry name" value="HTH_AsnC-type"/>
    <property type="match status" value="1"/>
</dbReference>
<keyword evidence="3" id="KW-0804">Transcription</keyword>
<sequence length="158" mass="17401">MTTKVTQGTLLDATDKQILRALDDDPRATIAFLAQSLGLARGTVHARLRKLYGPDGLAAETIKVPPGAVGRPLRAIITAQVEQAQFEELVKDVSEIEEVVECLGVSGNHDLHIEVVAADAEDIYRVTQRLMMCRGVTRTSTMIVLREVIPRRMSQLLR</sequence>
<organism evidence="6 7">
    <name type="scientific">Nesterenkonia alkaliphila</name>
    <dbReference type="NCBI Taxonomy" id="1463631"/>
    <lineage>
        <taxon>Bacteria</taxon>
        <taxon>Bacillati</taxon>
        <taxon>Actinomycetota</taxon>
        <taxon>Actinomycetes</taxon>
        <taxon>Micrococcales</taxon>
        <taxon>Micrococcaceae</taxon>
        <taxon>Nesterenkonia</taxon>
    </lineage>
</organism>
<dbReference type="InterPro" id="IPR011008">
    <property type="entry name" value="Dimeric_a/b-barrel"/>
</dbReference>
<evidence type="ECO:0000256" key="2">
    <source>
        <dbReference type="ARBA" id="ARBA00023125"/>
    </source>
</evidence>
<dbReference type="PANTHER" id="PTHR30154">
    <property type="entry name" value="LEUCINE-RESPONSIVE REGULATORY PROTEIN"/>
    <property type="match status" value="1"/>
</dbReference>
<dbReference type="GO" id="GO:0043200">
    <property type="term" value="P:response to amino acid"/>
    <property type="evidence" value="ECO:0007669"/>
    <property type="project" value="TreeGrafter"/>
</dbReference>
<dbReference type="RefSeq" id="WP_157320976.1">
    <property type="nucleotide sequence ID" value="NZ_BMFX01000020.1"/>
</dbReference>
<dbReference type="InterPro" id="IPR000485">
    <property type="entry name" value="AsnC-type_HTH_dom"/>
</dbReference>
<dbReference type="AlphaFoldDB" id="A0A7K1UFF8"/>
<evidence type="ECO:0000256" key="1">
    <source>
        <dbReference type="ARBA" id="ARBA00023015"/>
    </source>
</evidence>
<dbReference type="Proteomes" id="UP000460157">
    <property type="component" value="Unassembled WGS sequence"/>
</dbReference>
<dbReference type="PANTHER" id="PTHR30154:SF34">
    <property type="entry name" value="TRANSCRIPTIONAL REGULATOR AZLB"/>
    <property type="match status" value="1"/>
</dbReference>
<evidence type="ECO:0000259" key="5">
    <source>
        <dbReference type="Pfam" id="PF13404"/>
    </source>
</evidence>
<reference evidence="6 7" key="1">
    <citation type="submission" date="2019-12" db="EMBL/GenBank/DDBJ databases">
        <title>Nesterenkonia muleiensis sp. nov., a novel actinobacterium isolated from sap of Populus euphratica.</title>
        <authorList>
            <person name="Wang R."/>
        </authorList>
    </citation>
    <scope>NUCLEOTIDE SEQUENCE [LARGE SCALE GENOMIC DNA]</scope>
    <source>
        <strain evidence="6 7">F10</strain>
    </source>
</reference>
<dbReference type="SUPFAM" id="SSF54909">
    <property type="entry name" value="Dimeric alpha+beta barrel"/>
    <property type="match status" value="1"/>
</dbReference>
<feature type="domain" description="Transcription regulator AsnC/Lrp ligand binding" evidence="4">
    <location>
        <begin position="79"/>
        <end position="147"/>
    </location>
</feature>
<dbReference type="InterPro" id="IPR036390">
    <property type="entry name" value="WH_DNA-bd_sf"/>
</dbReference>
<feature type="domain" description="HTH asnC-type" evidence="5">
    <location>
        <begin position="11"/>
        <end position="51"/>
    </location>
</feature>
<dbReference type="InterPro" id="IPR019888">
    <property type="entry name" value="Tscrpt_reg_AsnC-like"/>
</dbReference>